<dbReference type="PANTHER" id="PTHR39201">
    <property type="entry name" value="EXPORTED PROTEIN-RELATED"/>
    <property type="match status" value="1"/>
</dbReference>
<sequence length="221" mass="24080">MRTMKRITTALVLLASIASLTACGGSQSSPNPGSESSSVQVQKGDKTKSGHDDAEKTEPKKGGGKSLIVYFSHTSTTKAVADAIEKQTKSDIFRIEPTKPYTSDYNELLAVAKKEGRDNIRPAISGEIKNLDDYSLIYLGTPIWWGEEPMIIRTFLDRYDLSGKTVAPFCTSGGSGCSQFRDDLVSAEPKAKVLDALHVEHPQKDQADKLAGKWLKDNKLS</sequence>
<dbReference type="RefSeq" id="WP_052362736.1">
    <property type="nucleotide sequence ID" value="NZ_JDUS01000001.1"/>
</dbReference>
<reference evidence="4 5" key="1">
    <citation type="submission" date="2014-03" db="EMBL/GenBank/DDBJ databases">
        <title>Genomics of Bifidobacteria.</title>
        <authorList>
            <person name="Ventura M."/>
            <person name="Milani C."/>
            <person name="Lugli G.A."/>
        </authorList>
    </citation>
    <scope>NUCLEOTIDE SEQUENCE [LARGE SCALE GENOMIC DNA]</scope>
    <source>
        <strain evidence="4 5">DSM 22767</strain>
    </source>
</reference>
<keyword evidence="5" id="KW-1185">Reference proteome</keyword>
<dbReference type="InterPro" id="IPR029039">
    <property type="entry name" value="Flavoprotein-like_sf"/>
</dbReference>
<comment type="caution">
    <text evidence="4">The sequence shown here is derived from an EMBL/GenBank/DDBJ whole genome shotgun (WGS) entry which is preliminary data.</text>
</comment>
<dbReference type="SUPFAM" id="SSF52218">
    <property type="entry name" value="Flavoproteins"/>
    <property type="match status" value="1"/>
</dbReference>
<dbReference type="STRING" id="1437606.BBOH_0045"/>
<dbReference type="AlphaFoldDB" id="A0A086ZJ76"/>
<dbReference type="OrthoDB" id="9806505at2"/>
<proteinExistence type="predicted"/>
<keyword evidence="2" id="KW-0732">Signal</keyword>
<name>A0A086ZJ76_9BIFI</name>
<dbReference type="PROSITE" id="PS51257">
    <property type="entry name" value="PROKAR_LIPOPROTEIN"/>
    <property type="match status" value="1"/>
</dbReference>
<feature type="domain" description="Flavodoxin-like" evidence="3">
    <location>
        <begin position="66"/>
        <end position="221"/>
    </location>
</feature>
<dbReference type="eggNOG" id="COG0716">
    <property type="taxonomic scope" value="Bacteria"/>
</dbReference>
<evidence type="ECO:0000259" key="3">
    <source>
        <dbReference type="PROSITE" id="PS50902"/>
    </source>
</evidence>
<dbReference type="Proteomes" id="UP000029096">
    <property type="component" value="Unassembled WGS sequence"/>
</dbReference>
<feature type="chain" id="PRO_5038740490" evidence="2">
    <location>
        <begin position="25"/>
        <end position="221"/>
    </location>
</feature>
<evidence type="ECO:0000256" key="1">
    <source>
        <dbReference type="SAM" id="MobiDB-lite"/>
    </source>
</evidence>
<feature type="compositionally biased region" description="Basic and acidic residues" evidence="1">
    <location>
        <begin position="43"/>
        <end position="61"/>
    </location>
</feature>
<dbReference type="Pfam" id="PF12682">
    <property type="entry name" value="Flavodoxin_4"/>
    <property type="match status" value="1"/>
</dbReference>
<dbReference type="PANTHER" id="PTHR39201:SF1">
    <property type="entry name" value="FLAVODOXIN-LIKE DOMAIN-CONTAINING PROTEIN"/>
    <property type="match status" value="1"/>
</dbReference>
<evidence type="ECO:0000256" key="2">
    <source>
        <dbReference type="SAM" id="SignalP"/>
    </source>
</evidence>
<evidence type="ECO:0000313" key="5">
    <source>
        <dbReference type="Proteomes" id="UP000029096"/>
    </source>
</evidence>
<dbReference type="GO" id="GO:0010181">
    <property type="term" value="F:FMN binding"/>
    <property type="evidence" value="ECO:0007669"/>
    <property type="project" value="InterPro"/>
</dbReference>
<gene>
    <name evidence="4" type="ORF">BBOH_0045</name>
</gene>
<dbReference type="PROSITE" id="PS50902">
    <property type="entry name" value="FLAVODOXIN_LIKE"/>
    <property type="match status" value="1"/>
</dbReference>
<organism evidence="4 5">
    <name type="scientific">Bifidobacterium bohemicum DSM 22767</name>
    <dbReference type="NCBI Taxonomy" id="1437606"/>
    <lineage>
        <taxon>Bacteria</taxon>
        <taxon>Bacillati</taxon>
        <taxon>Actinomycetota</taxon>
        <taxon>Actinomycetes</taxon>
        <taxon>Bifidobacteriales</taxon>
        <taxon>Bifidobacteriaceae</taxon>
        <taxon>Bifidobacterium</taxon>
    </lineage>
</organism>
<feature type="compositionally biased region" description="Low complexity" evidence="1">
    <location>
        <begin position="24"/>
        <end position="38"/>
    </location>
</feature>
<feature type="region of interest" description="Disordered" evidence="1">
    <location>
        <begin position="23"/>
        <end position="61"/>
    </location>
</feature>
<protein>
    <submittedName>
        <fullName evidence="4">Putative flavodoxin</fullName>
    </submittedName>
</protein>
<dbReference type="EMBL" id="JGYP01000001">
    <property type="protein sequence ID" value="KFI46576.1"/>
    <property type="molecule type" value="Genomic_DNA"/>
</dbReference>
<dbReference type="Gene3D" id="3.40.50.360">
    <property type="match status" value="1"/>
</dbReference>
<accession>A0A086ZJ76</accession>
<evidence type="ECO:0000313" key="4">
    <source>
        <dbReference type="EMBL" id="KFI46576.1"/>
    </source>
</evidence>
<feature type="signal peptide" evidence="2">
    <location>
        <begin position="1"/>
        <end position="24"/>
    </location>
</feature>
<dbReference type="InterPro" id="IPR008254">
    <property type="entry name" value="Flavodoxin/NO_synth"/>
</dbReference>